<dbReference type="KEGG" id="pfj:MYCFIDRAFT_173084"/>
<sequence length="1958" mass="217173">MNIHNSWNELFSTFFFTDHDFLSRFHCITVANIDTILPENLWPLLEPKLIWSSVDRDNWRDCEFFCSFSNASLDMDQTCQSQPAFDPYGDCKSDGMPCALYVRRSKELMPMTHERHICTFGYSGAFVHLRCRNSRFNVNACNPRRADAVIDHDDPDDMYRRQVSAIGKTRSASYPDEVVHTRDSATDEDPRPKRKKIVEPASIASDDQPGSNPELLSTAKAGVLEQGKTLGKTAAVEQRLCESETSFSNCELLRLIQTNKAQLRPAVTYEQHLEGYKMLRYVNVTPAEVWAIVAEADTMGDASTQALVSSRGPGLVNATMICIFTNSPSPPHLRYTFVQFKYSCASSQCALRKIVGPQPSHWLPTRFRLRITNPKPNLTLSDTSLNSTNAPLTLFQTNSDPHCEHHSQLHKQHRQDTGMRKKSAYFRKQMAEEDREIAKRLAEEKEAEAERAEEARISRMPGSWTDEDTTTPKQTVYFPNTPEAPEKSDAVGRKAWIRKLVAKEAERLKRQHASNIITPSRKPGLENSMPLKEGSVRVIPDGRHEAVKKDQRIRKETLTPRIPKKHLDTSRIAKAGSVRPRNAIHEKDKAISAKLQYAYSQYDDRVRQFEQASGWEYDTAVESGATEYLHSASSAYDRLLKDIKRWTDEVHKHDAELDAHRAKYLEPAPQSRSLQDGKTPSHWKGKASKIEHLERFRAFRKAAPQQGLLVAPEKTDTSESEDPPAPRCARATGDSKYKDQSMPTSPNEVENLASQHVSPLEQPHAEAIQYIEPTPAEPAQVENALPQSEQSHITSPEPVVHALNGGKKSTVPAATPSQPLPYNGERRWTHHKCNMKHCRARSPFIKNDPHAGIHDDRPQVLGKRRSIGDILSVEEYGMETRRVRQKRKQFGIALVHVLGAGYLDDYRPTVVKALNDEEIASIAYVPAAANPLLAPVSAVNSIQVQEKSDYEEAMELYDRGLHFGAGGLEGKDDDATNGQEAKDVEDDGGLEEDEQVHGYVEQFIIDPVSHNGVYFIHRHSVQGEMIRIDVPREIWLRQNDHHEENLDRAHISILTQLCEIADRDRKMDPSVAGQRADSNLDMILRAAAKFANSYSWLDRWTSRLRVRELLDELNKSSTAVDGDGDQTMQDFDDDSDGPAAHALKTFRAMLAETEIKARAPASAAPAAAPASAGQAPRVRITAEELEIAPTEILQEERPAPQPQTLVDGAEEALEDTMSNAGGANGLPVHVPTGPKNDRSKGRDRGGDKGMAGATPSGREPGTARRESNVHTAASATTGGSRDTAMFEASTGVPVGAPTGPSADRRPMIFGHDRSEGSGGSGAGRIDGGAPTNDQDRRANSKGKGKTRMQPENGDQNIAMRDAPDERPRQPRKEAKPATTLPTLDGSWKLRPRRSSLTYGEVDQDMLDAERALNLGPRNFSGVEQTPAEPQEMDIDNPDSSANVPDDSRGSSNEPPPTAPRGPRKQQQKNGPKPRPLKMPLRPDNPDTPSGPPRLRNSDADGRPKSMPPRRNEHAGGRFGNGDQSAGRGRTQTRDEQATRQGGIQEDGRAQVASNRKFRPQHRYSGQQQQERPHRPVNDHAGDHQHQPNRNATHRPQGSTNAHNNHQQPSHGRNGDSARQTQGNVDPYAQARMQNKQNRNKQNRLRSNATSGSRSHIEDTSKSKLNYNFKGAAARKNRPNPHAELDGSNDADFGARVRARYGYQVIHHDLARPYGSKLVFDKSNSFAWTSLTCSMPTLFGRDMYGKWRHLESTRLGLPNIMHFLACYSALLMRSAPTESGIIYSSVSRGGRFPGVDLGLAQNLGPWHVNDVMPARIIDEGYEALNWPARPAQADVRKDDVILPSPRLRSSALDGSINRPVRTDAASPLQACSCVGINGLFSTPQALLHRPRRLVGKAEAQMEFTGLPYLFMTNLDQGWQVGKAQLPTITANAGLEAGCCPGSIASRFQLGRSADSPHDP</sequence>
<feature type="coiled-coil region" evidence="1">
    <location>
        <begin position="636"/>
        <end position="663"/>
    </location>
</feature>
<accession>M2ZYJ1</accession>
<organism evidence="3 4">
    <name type="scientific">Pseudocercospora fijiensis (strain CIRAD86)</name>
    <name type="common">Black leaf streak disease fungus</name>
    <name type="synonym">Mycosphaerella fijiensis</name>
    <dbReference type="NCBI Taxonomy" id="383855"/>
    <lineage>
        <taxon>Eukaryota</taxon>
        <taxon>Fungi</taxon>
        <taxon>Dikarya</taxon>
        <taxon>Ascomycota</taxon>
        <taxon>Pezizomycotina</taxon>
        <taxon>Dothideomycetes</taxon>
        <taxon>Dothideomycetidae</taxon>
        <taxon>Mycosphaerellales</taxon>
        <taxon>Mycosphaerellaceae</taxon>
        <taxon>Pseudocercospora</taxon>
    </lineage>
</organism>
<evidence type="ECO:0000256" key="1">
    <source>
        <dbReference type="SAM" id="Coils"/>
    </source>
</evidence>
<feature type="region of interest" description="Disordered" evidence="2">
    <location>
        <begin position="401"/>
        <end position="421"/>
    </location>
</feature>
<feature type="region of interest" description="Disordered" evidence="2">
    <location>
        <begin position="1217"/>
        <end position="1388"/>
    </location>
</feature>
<dbReference type="HOGENOM" id="CLU_234653_0_0_1"/>
<keyword evidence="4" id="KW-1185">Reference proteome</keyword>
<keyword evidence="1" id="KW-0175">Coiled coil</keyword>
<feature type="region of interest" description="Disordered" evidence="2">
    <location>
        <begin position="704"/>
        <end position="748"/>
    </location>
</feature>
<dbReference type="VEuPathDB" id="FungiDB:MYCFIDRAFT_173084"/>
<feature type="region of interest" description="Disordered" evidence="2">
    <location>
        <begin position="170"/>
        <end position="215"/>
    </location>
</feature>
<feature type="compositionally biased region" description="Basic and acidic residues" evidence="2">
    <location>
        <begin position="1235"/>
        <end position="1247"/>
    </location>
</feature>
<feature type="compositionally biased region" description="Polar residues" evidence="2">
    <location>
        <begin position="1587"/>
        <end position="1623"/>
    </location>
</feature>
<reference evidence="3 4" key="1">
    <citation type="journal article" date="2012" name="PLoS Pathog.">
        <title>Diverse lifestyles and strategies of plant pathogenesis encoded in the genomes of eighteen Dothideomycetes fungi.</title>
        <authorList>
            <person name="Ohm R.A."/>
            <person name="Feau N."/>
            <person name="Henrissat B."/>
            <person name="Schoch C.L."/>
            <person name="Horwitz B.A."/>
            <person name="Barry K.W."/>
            <person name="Condon B.J."/>
            <person name="Copeland A.C."/>
            <person name="Dhillon B."/>
            <person name="Glaser F."/>
            <person name="Hesse C.N."/>
            <person name="Kosti I."/>
            <person name="LaButti K."/>
            <person name="Lindquist E.A."/>
            <person name="Lucas S."/>
            <person name="Salamov A.A."/>
            <person name="Bradshaw R.E."/>
            <person name="Ciuffetti L."/>
            <person name="Hamelin R.C."/>
            <person name="Kema G.H.J."/>
            <person name="Lawrence C."/>
            <person name="Scott J.A."/>
            <person name="Spatafora J.W."/>
            <person name="Turgeon B.G."/>
            <person name="de Wit P.J.G.M."/>
            <person name="Zhong S."/>
            <person name="Goodwin S.B."/>
            <person name="Grigoriev I.V."/>
        </authorList>
    </citation>
    <scope>NUCLEOTIDE SEQUENCE [LARGE SCALE GENOMIC DNA]</scope>
    <source>
        <strain evidence="3 4">CIRAD86</strain>
    </source>
</reference>
<feature type="compositionally biased region" description="Gly residues" evidence="2">
    <location>
        <begin position="1316"/>
        <end position="1326"/>
    </location>
</feature>
<dbReference type="OrthoDB" id="3649542at2759"/>
<feature type="compositionally biased region" description="Basic and acidic residues" evidence="2">
    <location>
        <begin position="1302"/>
        <end position="1315"/>
    </location>
</feature>
<evidence type="ECO:0000256" key="2">
    <source>
        <dbReference type="SAM" id="MobiDB-lite"/>
    </source>
</evidence>
<feature type="compositionally biased region" description="Basic and acidic residues" evidence="2">
    <location>
        <begin position="177"/>
        <end position="191"/>
    </location>
</feature>
<feature type="compositionally biased region" description="Basic and acidic residues" evidence="2">
    <location>
        <begin position="1361"/>
        <end position="1375"/>
    </location>
</feature>
<feature type="region of interest" description="Disordered" evidence="2">
    <location>
        <begin position="1413"/>
        <end position="1665"/>
    </location>
</feature>
<proteinExistence type="predicted"/>
<dbReference type="Proteomes" id="UP000016932">
    <property type="component" value="Unassembled WGS sequence"/>
</dbReference>
<gene>
    <name evidence="3" type="ORF">MYCFIDRAFT_173084</name>
</gene>
<name>M2ZYJ1_PSEFD</name>
<evidence type="ECO:0000313" key="3">
    <source>
        <dbReference type="EMBL" id="EME84019.1"/>
    </source>
</evidence>
<feature type="compositionally biased region" description="Basic and acidic residues" evidence="2">
    <location>
        <begin position="1495"/>
        <end position="1515"/>
    </location>
</feature>
<feature type="region of interest" description="Disordered" evidence="2">
    <location>
        <begin position="799"/>
        <end position="825"/>
    </location>
</feature>
<dbReference type="EMBL" id="KB446557">
    <property type="protein sequence ID" value="EME84019.1"/>
    <property type="molecule type" value="Genomic_DNA"/>
</dbReference>
<feature type="compositionally biased region" description="Polar residues" evidence="2">
    <location>
        <begin position="1269"/>
        <end position="1280"/>
    </location>
</feature>
<feature type="region of interest" description="Disordered" evidence="2">
    <location>
        <begin position="967"/>
        <end position="990"/>
    </location>
</feature>
<feature type="compositionally biased region" description="Basic and acidic residues" evidence="2">
    <location>
        <begin position="443"/>
        <end position="457"/>
    </location>
</feature>
<dbReference type="GeneID" id="19332914"/>
<feature type="compositionally biased region" description="Basic and acidic residues" evidence="2">
    <location>
        <begin position="1570"/>
        <end position="1585"/>
    </location>
</feature>
<protein>
    <submittedName>
        <fullName evidence="3">Uncharacterized protein</fullName>
    </submittedName>
</protein>
<evidence type="ECO:0000313" key="4">
    <source>
        <dbReference type="Proteomes" id="UP000016932"/>
    </source>
</evidence>
<feature type="region of interest" description="Disordered" evidence="2">
    <location>
        <begin position="443"/>
        <end position="490"/>
    </location>
</feature>
<feature type="region of interest" description="Disordered" evidence="2">
    <location>
        <begin position="665"/>
        <end position="686"/>
    </location>
</feature>
<dbReference type="RefSeq" id="XP_007924643.1">
    <property type="nucleotide sequence ID" value="XM_007926452.1"/>
</dbReference>